<dbReference type="AlphaFoldDB" id="A0ABD6E2T1"/>
<evidence type="ECO:0000313" key="5">
    <source>
        <dbReference type="EMBL" id="MFH4974043.1"/>
    </source>
</evidence>
<keyword evidence="3" id="KW-0964">Secreted</keyword>
<evidence type="ECO:0000256" key="1">
    <source>
        <dbReference type="ARBA" id="ARBA00004613"/>
    </source>
</evidence>
<reference evidence="5 6" key="1">
    <citation type="submission" date="2024-08" db="EMBL/GenBank/DDBJ databases">
        <title>Gnathostoma spinigerum genome.</title>
        <authorList>
            <person name="Gonzalez-Bertolin B."/>
            <person name="Monzon S."/>
            <person name="Zaballos A."/>
            <person name="Jimenez P."/>
            <person name="Dekumyoy P."/>
            <person name="Varona S."/>
            <person name="Cuesta I."/>
            <person name="Sumanam S."/>
            <person name="Adisakwattana P."/>
            <person name="Gasser R.B."/>
            <person name="Hernandez-Gonzalez A."/>
            <person name="Young N.D."/>
            <person name="Perteguer M.J."/>
        </authorList>
    </citation>
    <scope>NUCLEOTIDE SEQUENCE [LARGE SCALE GENOMIC DNA]</scope>
    <source>
        <strain evidence="5">AL3</strain>
        <tissue evidence="5">Liver</tissue>
    </source>
</reference>
<dbReference type="Proteomes" id="UP001608902">
    <property type="component" value="Unassembled WGS sequence"/>
</dbReference>
<comment type="similarity">
    <text evidence="2">Belongs to the nematode transthyretin-like family.</text>
</comment>
<sequence length="118" mass="13462">MGRLMCGEEPSRHTLVRLIDDDGVGGPNSDDLLDVGFTDSDGAFSLNGSSFEFTNIDPELHIYHDCNNLGKRCLREWVIRIPDNYLYDGIHPRRPMKLGTLNLELELENEERECPKLE</sequence>
<dbReference type="EMBL" id="JBGFUD010000228">
    <property type="protein sequence ID" value="MFH4974043.1"/>
    <property type="molecule type" value="Genomic_DNA"/>
</dbReference>
<gene>
    <name evidence="5" type="ORF">AB6A40_000752</name>
</gene>
<evidence type="ECO:0000313" key="6">
    <source>
        <dbReference type="Proteomes" id="UP001608902"/>
    </source>
</evidence>
<keyword evidence="6" id="KW-1185">Reference proteome</keyword>
<accession>A0ABD6E2T1</accession>
<dbReference type="PANTHER" id="PTHR21700:SF44">
    <property type="entry name" value="TRANSTHYRETIN-LIKE FAMILY PROTEIN"/>
    <property type="match status" value="1"/>
</dbReference>
<evidence type="ECO:0008006" key="7">
    <source>
        <dbReference type="Google" id="ProtNLM"/>
    </source>
</evidence>
<organism evidence="5 6">
    <name type="scientific">Gnathostoma spinigerum</name>
    <dbReference type="NCBI Taxonomy" id="75299"/>
    <lineage>
        <taxon>Eukaryota</taxon>
        <taxon>Metazoa</taxon>
        <taxon>Ecdysozoa</taxon>
        <taxon>Nematoda</taxon>
        <taxon>Chromadorea</taxon>
        <taxon>Rhabditida</taxon>
        <taxon>Spirurina</taxon>
        <taxon>Gnathostomatomorpha</taxon>
        <taxon>Gnathostomatoidea</taxon>
        <taxon>Gnathostomatidae</taxon>
        <taxon>Gnathostoma</taxon>
    </lineage>
</organism>
<protein>
    <recommendedName>
        <fullName evidence="7">Transthyretin-like family protein</fullName>
    </recommendedName>
</protein>
<dbReference type="GO" id="GO:0005576">
    <property type="term" value="C:extracellular region"/>
    <property type="evidence" value="ECO:0007669"/>
    <property type="project" value="UniProtKB-SubCell"/>
</dbReference>
<comment type="subcellular location">
    <subcellularLocation>
        <location evidence="1">Secreted</location>
    </subcellularLocation>
</comment>
<keyword evidence="4" id="KW-0732">Signal</keyword>
<evidence type="ECO:0000256" key="3">
    <source>
        <dbReference type="ARBA" id="ARBA00022525"/>
    </source>
</evidence>
<dbReference type="Gene3D" id="2.60.40.3330">
    <property type="match status" value="1"/>
</dbReference>
<evidence type="ECO:0000256" key="4">
    <source>
        <dbReference type="ARBA" id="ARBA00022729"/>
    </source>
</evidence>
<dbReference type="Pfam" id="PF01060">
    <property type="entry name" value="TTR-52"/>
    <property type="match status" value="1"/>
</dbReference>
<dbReference type="InterPro" id="IPR001534">
    <property type="entry name" value="Transthyretin-like"/>
</dbReference>
<dbReference type="PANTHER" id="PTHR21700">
    <property type="entry name" value="TRANSTHYRETIN-LIKE FAMILY PROTEIN-RELATED"/>
    <property type="match status" value="1"/>
</dbReference>
<dbReference type="InterPro" id="IPR038479">
    <property type="entry name" value="Transthyretin-like_sf"/>
</dbReference>
<proteinExistence type="inferred from homology"/>
<evidence type="ECO:0000256" key="2">
    <source>
        <dbReference type="ARBA" id="ARBA00010112"/>
    </source>
</evidence>
<name>A0ABD6E2T1_9BILA</name>
<comment type="caution">
    <text evidence="5">The sequence shown here is derived from an EMBL/GenBank/DDBJ whole genome shotgun (WGS) entry which is preliminary data.</text>
</comment>